<organism evidence="4">
    <name type="scientific">uncultured Chloroflexota bacterium</name>
    <dbReference type="NCBI Taxonomy" id="166587"/>
    <lineage>
        <taxon>Bacteria</taxon>
        <taxon>Bacillati</taxon>
        <taxon>Chloroflexota</taxon>
        <taxon>environmental samples</taxon>
    </lineage>
</organism>
<protein>
    <recommendedName>
        <fullName evidence="3">DUF4396 domain-containing protein</fullName>
    </recommendedName>
</protein>
<dbReference type="AlphaFoldDB" id="A0A6J4H3C6"/>
<proteinExistence type="predicted"/>
<evidence type="ECO:0000256" key="2">
    <source>
        <dbReference type="SAM" id="Phobius"/>
    </source>
</evidence>
<accession>A0A6J4H3C6</accession>
<evidence type="ECO:0000256" key="1">
    <source>
        <dbReference type="SAM" id="MobiDB-lite"/>
    </source>
</evidence>
<dbReference type="InterPro" id="IPR025509">
    <property type="entry name" value="DUF4396"/>
</dbReference>
<dbReference type="Pfam" id="PF14342">
    <property type="entry name" value="DUF4396"/>
    <property type="match status" value="1"/>
</dbReference>
<gene>
    <name evidence="4" type="ORF">AVDCRST_MAG77-17</name>
</gene>
<feature type="region of interest" description="Disordered" evidence="1">
    <location>
        <begin position="1"/>
        <end position="25"/>
    </location>
</feature>
<reference evidence="4" key="1">
    <citation type="submission" date="2020-02" db="EMBL/GenBank/DDBJ databases">
        <authorList>
            <person name="Meier V. D."/>
        </authorList>
    </citation>
    <scope>NUCLEOTIDE SEQUENCE</scope>
    <source>
        <strain evidence="4">AVDCRST_MAG77</strain>
    </source>
</reference>
<sequence>MIAPADRAGVPSHASHERSGPQVGHSGHAGLPSLNAVALRATLHCLAGCGVGEVLGLVIGTALGWHMAPAMALAIVLAFVFGYSFSVWPLVAGGLPFRSALSLALASDTLSIVTMEVVDNGILLLIPGAMHAGLGDGLFWGSLAVSLAVAFAATYLVNRWLIARGRGHALVHAHHSQ</sequence>
<feature type="transmembrane region" description="Helical" evidence="2">
    <location>
        <begin position="103"/>
        <end position="126"/>
    </location>
</feature>
<feature type="domain" description="DUF4396" evidence="3">
    <location>
        <begin position="38"/>
        <end position="166"/>
    </location>
</feature>
<keyword evidence="2" id="KW-0812">Transmembrane</keyword>
<dbReference type="EMBL" id="CADCTC010000003">
    <property type="protein sequence ID" value="CAA9212229.1"/>
    <property type="molecule type" value="Genomic_DNA"/>
</dbReference>
<feature type="transmembrane region" description="Helical" evidence="2">
    <location>
        <begin position="71"/>
        <end position="91"/>
    </location>
</feature>
<evidence type="ECO:0000313" key="4">
    <source>
        <dbReference type="EMBL" id="CAA9212229.1"/>
    </source>
</evidence>
<feature type="transmembrane region" description="Helical" evidence="2">
    <location>
        <begin position="43"/>
        <end position="65"/>
    </location>
</feature>
<keyword evidence="2" id="KW-0472">Membrane</keyword>
<feature type="transmembrane region" description="Helical" evidence="2">
    <location>
        <begin position="138"/>
        <end position="157"/>
    </location>
</feature>
<keyword evidence="2" id="KW-1133">Transmembrane helix</keyword>
<evidence type="ECO:0000259" key="3">
    <source>
        <dbReference type="Pfam" id="PF14342"/>
    </source>
</evidence>
<name>A0A6J4H3C6_9CHLR</name>